<evidence type="ECO:0000313" key="2">
    <source>
        <dbReference type="Proteomes" id="UP001497644"/>
    </source>
</evidence>
<reference evidence="1" key="1">
    <citation type="submission" date="2024-04" db="EMBL/GenBank/DDBJ databases">
        <authorList>
            <consortium name="Molecular Ecology Group"/>
        </authorList>
    </citation>
    <scope>NUCLEOTIDE SEQUENCE</scope>
</reference>
<organism evidence="1 2">
    <name type="scientific">Lasius platythorax</name>
    <dbReference type="NCBI Taxonomy" id="488582"/>
    <lineage>
        <taxon>Eukaryota</taxon>
        <taxon>Metazoa</taxon>
        <taxon>Ecdysozoa</taxon>
        <taxon>Arthropoda</taxon>
        <taxon>Hexapoda</taxon>
        <taxon>Insecta</taxon>
        <taxon>Pterygota</taxon>
        <taxon>Neoptera</taxon>
        <taxon>Endopterygota</taxon>
        <taxon>Hymenoptera</taxon>
        <taxon>Apocrita</taxon>
        <taxon>Aculeata</taxon>
        <taxon>Formicoidea</taxon>
        <taxon>Formicidae</taxon>
        <taxon>Formicinae</taxon>
        <taxon>Lasius</taxon>
        <taxon>Lasius</taxon>
    </lineage>
</organism>
<protein>
    <recommendedName>
        <fullName evidence="3">Transposase</fullName>
    </recommendedName>
</protein>
<name>A0AAV2PA73_9HYME</name>
<keyword evidence="2" id="KW-1185">Reference proteome</keyword>
<dbReference type="Proteomes" id="UP001497644">
    <property type="component" value="Chromosome 8"/>
</dbReference>
<dbReference type="AlphaFoldDB" id="A0AAV2PA73"/>
<evidence type="ECO:0000313" key="1">
    <source>
        <dbReference type="EMBL" id="CAL1688661.1"/>
    </source>
</evidence>
<proteinExistence type="predicted"/>
<gene>
    <name evidence="1" type="ORF">LPLAT_LOCUS13684</name>
</gene>
<accession>A0AAV2PA73</accession>
<evidence type="ECO:0008006" key="3">
    <source>
        <dbReference type="Google" id="ProtNLM"/>
    </source>
</evidence>
<dbReference type="PANTHER" id="PTHR31912:SF34">
    <property type="entry name" value="NOTOCHORD-RELATED PROTEIN"/>
    <property type="match status" value="1"/>
</dbReference>
<dbReference type="PANTHER" id="PTHR31912">
    <property type="entry name" value="IP13529P"/>
    <property type="match status" value="1"/>
</dbReference>
<sequence>MGGVQVLGLCYTADVTKYGFKEILSPFLDDLNKLESEEGVMVSFDGEPFVLRATIACVVADGLAVHQMFGFLGPSANHFCRLCMIHRSDLLRGKVAIKNPRTRELYNEQERKVKSKLLTDTETGLRENSALHRSRFWHCAENFVFDSMHDIWQGIAPVILEYVIKRFIKKENGYNLTLTELNNRIQMFQYGMPEKKIKPSPNFTLNHFYNGNPIQQKAVQTWCLLRIFPFLVFDKVPKGDEYLHLVLLLNRISEIVFSPIASPSQAPYLQDLVLEFVSSFKELFPNVALINKFHHLMHYGECLIKSGPLRSIICLRYEAKQSIAYSKNMDLNAATSKIDLLA</sequence>
<dbReference type="EMBL" id="OZ034831">
    <property type="protein sequence ID" value="CAL1688661.1"/>
    <property type="molecule type" value="Genomic_DNA"/>
</dbReference>